<dbReference type="Proteomes" id="UP000196386">
    <property type="component" value="Unassembled WGS sequence"/>
</dbReference>
<evidence type="ECO:0000313" key="11">
    <source>
        <dbReference type="Proteomes" id="UP000260828"/>
    </source>
</evidence>
<feature type="domain" description="ABC transporter" evidence="5">
    <location>
        <begin position="255"/>
        <end position="503"/>
    </location>
</feature>
<keyword evidence="4 6" id="KW-0067">ATP-binding</keyword>
<protein>
    <submittedName>
        <fullName evidence="7 8">ABC transporter</fullName>
    </submittedName>
    <submittedName>
        <fullName evidence="6">Ribose import ATP-binding protein RbsA</fullName>
        <ecNumber evidence="6">3.6.3.17</ecNumber>
    </submittedName>
</protein>
<reference evidence="8 11" key="4">
    <citation type="submission" date="2018-08" db="EMBL/GenBank/DDBJ databases">
        <title>A genome reference for cultivated species of the human gut microbiota.</title>
        <authorList>
            <person name="Zou Y."/>
            <person name="Xue W."/>
            <person name="Luo G."/>
        </authorList>
    </citation>
    <scope>NUCLEOTIDE SEQUENCE [LARGE SCALE GENOMIC DNA]</scope>
    <source>
        <strain evidence="8 11">TF05-12AC</strain>
    </source>
</reference>
<evidence type="ECO:0000256" key="3">
    <source>
        <dbReference type="ARBA" id="ARBA00022741"/>
    </source>
</evidence>
<dbReference type="SMART" id="SM00382">
    <property type="entry name" value="AAA"/>
    <property type="match status" value="2"/>
</dbReference>
<feature type="domain" description="ABC transporter" evidence="5">
    <location>
        <begin position="6"/>
        <end position="247"/>
    </location>
</feature>
<dbReference type="Gene3D" id="3.40.50.300">
    <property type="entry name" value="P-loop containing nucleotide triphosphate hydrolases"/>
    <property type="match status" value="2"/>
</dbReference>
<dbReference type="Proteomes" id="UP000260828">
    <property type="component" value="Unassembled WGS sequence"/>
</dbReference>
<dbReference type="GO" id="GO:0005524">
    <property type="term" value="F:ATP binding"/>
    <property type="evidence" value="ECO:0007669"/>
    <property type="project" value="UniProtKB-KW"/>
</dbReference>
<evidence type="ECO:0000313" key="8">
    <source>
        <dbReference type="EMBL" id="RGE68819.1"/>
    </source>
</evidence>
<dbReference type="EMBL" id="QVME01000002">
    <property type="protein sequence ID" value="RGE68819.1"/>
    <property type="molecule type" value="Genomic_DNA"/>
</dbReference>
<dbReference type="InterPro" id="IPR050107">
    <property type="entry name" value="ABC_carbohydrate_import_ATPase"/>
</dbReference>
<keyword evidence="6" id="KW-0378">Hydrolase</keyword>
<dbReference type="EMBL" id="NFKP01000005">
    <property type="protein sequence ID" value="OUP70214.1"/>
    <property type="molecule type" value="Genomic_DNA"/>
</dbReference>
<dbReference type="PANTHER" id="PTHR43790:SF9">
    <property type="entry name" value="GALACTOFURANOSE TRANSPORTER ATP-BINDING PROTEIN YTFR"/>
    <property type="match status" value="1"/>
</dbReference>
<dbReference type="InterPro" id="IPR027417">
    <property type="entry name" value="P-loop_NTPase"/>
</dbReference>
<dbReference type="GO" id="GO:0016887">
    <property type="term" value="F:ATP hydrolysis activity"/>
    <property type="evidence" value="ECO:0007669"/>
    <property type="project" value="InterPro"/>
</dbReference>
<accession>A0A174LDI5</accession>
<evidence type="ECO:0000256" key="1">
    <source>
        <dbReference type="ARBA" id="ARBA00022448"/>
    </source>
</evidence>
<dbReference type="AlphaFoldDB" id="A0A174LDI5"/>
<reference evidence="7" key="3">
    <citation type="journal article" date="2018" name="BMC Genomics">
        <title>Whole genome sequencing and function prediction of 133 gut anaerobes isolated from chicken caecum in pure cultures.</title>
        <authorList>
            <person name="Medvecky M."/>
            <person name="Cejkova D."/>
            <person name="Polansky O."/>
            <person name="Karasova D."/>
            <person name="Kubasova T."/>
            <person name="Cizek A."/>
            <person name="Rychlik I."/>
        </authorList>
    </citation>
    <scope>NUCLEOTIDE SEQUENCE</scope>
    <source>
        <strain evidence="7">An175</strain>
    </source>
</reference>
<dbReference type="GeneID" id="72464375"/>
<reference evidence="10" key="2">
    <citation type="submission" date="2017-04" db="EMBL/GenBank/DDBJ databases">
        <title>Function of individual gut microbiota members based on whole genome sequencing of pure cultures obtained from chicken caecum.</title>
        <authorList>
            <person name="Medvecky M."/>
            <person name="Cejkova D."/>
            <person name="Polansky O."/>
            <person name="Karasova D."/>
            <person name="Kubasova T."/>
            <person name="Cizek A."/>
            <person name="Rychlik I."/>
        </authorList>
    </citation>
    <scope>NUCLEOTIDE SEQUENCE [LARGE SCALE GENOMIC DNA]</scope>
    <source>
        <strain evidence="10">An175</strain>
    </source>
</reference>
<dbReference type="PROSITE" id="PS00211">
    <property type="entry name" value="ABC_TRANSPORTER_1"/>
    <property type="match status" value="1"/>
</dbReference>
<dbReference type="InterPro" id="IPR003593">
    <property type="entry name" value="AAA+_ATPase"/>
</dbReference>
<evidence type="ECO:0000256" key="2">
    <source>
        <dbReference type="ARBA" id="ARBA00022737"/>
    </source>
</evidence>
<evidence type="ECO:0000313" key="7">
    <source>
        <dbReference type="EMBL" id="OUP70214.1"/>
    </source>
</evidence>
<dbReference type="EC" id="3.6.3.17" evidence="6"/>
<proteinExistence type="predicted"/>
<name>A0A174LDI5_9FIRM</name>
<keyword evidence="3" id="KW-0547">Nucleotide-binding</keyword>
<dbReference type="Proteomes" id="UP000095765">
    <property type="component" value="Unassembled WGS sequence"/>
</dbReference>
<dbReference type="EMBL" id="CZBE01000001">
    <property type="protein sequence ID" value="CUP19915.1"/>
    <property type="molecule type" value="Genomic_DNA"/>
</dbReference>
<dbReference type="Pfam" id="PF00005">
    <property type="entry name" value="ABC_tran"/>
    <property type="match status" value="2"/>
</dbReference>
<sequence length="509" mass="55918">MDKITLGTRNVSIVFPGVKALSNVDFEIETGKIHAVLGANGAGKSTLMKVLAGSNPDYTGDVLYNGEVVELRKPASAKALGIQIVYQEVDMALIPSLSVAENVMFNHMVMNMGHGQFMNWGKIRSEAREVLKRLNINLDVSRLVGTLSLAQKQMVLIARAIQSSCNFLILDEPTAPLSDTETEELFRLCKHLVETENLAVIFISHRLHEVLQICDSYTVMRNGEIVDNSPITPETTTKEIVEKMLGRSFEENFPKEIVDIGEKAFEVDHLSDTEGKVNDVSLYVRRGEIVGVAGLVGAGKSELCKTLFGAMKKSAGTITMGGRQLKIKNPSDAVRNRMALVPEERRKEGVLVNETVDFNLSAACLSKFCRLSFINRNKTAANAKQFVESLGIKTPSIFQMVRNLSGGNQQKVVVGKWLAADCDIYIFDEPTKGVDVGAKAEIFKLINEIAKQGNCVLYASCENSEILSITDRTYVMFDGRIMAELKTAETCEDEIMHYAVGGTEAFVAS</sequence>
<dbReference type="PROSITE" id="PS50893">
    <property type="entry name" value="ABC_TRANSPORTER_2"/>
    <property type="match status" value="2"/>
</dbReference>
<evidence type="ECO:0000313" key="6">
    <source>
        <dbReference type="EMBL" id="CUP19915.1"/>
    </source>
</evidence>
<keyword evidence="2" id="KW-0677">Repeat</keyword>
<dbReference type="InterPro" id="IPR017871">
    <property type="entry name" value="ABC_transporter-like_CS"/>
</dbReference>
<dbReference type="RefSeq" id="WP_006874490.1">
    <property type="nucleotide sequence ID" value="NZ_CABIWA010000002.1"/>
</dbReference>
<dbReference type="CDD" id="cd03215">
    <property type="entry name" value="ABC_Carb_Monos_II"/>
    <property type="match status" value="1"/>
</dbReference>
<reference evidence="6 9" key="1">
    <citation type="submission" date="2015-09" db="EMBL/GenBank/DDBJ databases">
        <authorList>
            <consortium name="Pathogen Informatics"/>
        </authorList>
    </citation>
    <scope>NUCLEOTIDE SEQUENCE [LARGE SCALE GENOMIC DNA]</scope>
    <source>
        <strain evidence="6 9">2789STDY5834939</strain>
    </source>
</reference>
<evidence type="ECO:0000313" key="10">
    <source>
        <dbReference type="Proteomes" id="UP000196386"/>
    </source>
</evidence>
<organism evidence="6 9">
    <name type="scientific">Anaerotruncus colihominis</name>
    <dbReference type="NCBI Taxonomy" id="169435"/>
    <lineage>
        <taxon>Bacteria</taxon>
        <taxon>Bacillati</taxon>
        <taxon>Bacillota</taxon>
        <taxon>Clostridia</taxon>
        <taxon>Eubacteriales</taxon>
        <taxon>Oscillospiraceae</taxon>
        <taxon>Anaerotruncus</taxon>
    </lineage>
</organism>
<dbReference type="InterPro" id="IPR003439">
    <property type="entry name" value="ABC_transporter-like_ATP-bd"/>
</dbReference>
<evidence type="ECO:0000259" key="5">
    <source>
        <dbReference type="PROSITE" id="PS50893"/>
    </source>
</evidence>
<dbReference type="OrthoDB" id="501320at2"/>
<evidence type="ECO:0000313" key="9">
    <source>
        <dbReference type="Proteomes" id="UP000095765"/>
    </source>
</evidence>
<gene>
    <name evidence="6" type="primary">rbsA_1</name>
    <name evidence="7" type="ORF">B5F11_06145</name>
    <name evidence="8" type="ORF">DXC40_05875</name>
    <name evidence="6" type="ORF">ERS852551_00060</name>
</gene>
<dbReference type="CDD" id="cd03216">
    <property type="entry name" value="ABC_Carb_Monos_I"/>
    <property type="match status" value="1"/>
</dbReference>
<keyword evidence="1" id="KW-0813">Transport</keyword>
<dbReference type="PANTHER" id="PTHR43790">
    <property type="entry name" value="CARBOHYDRATE TRANSPORT ATP-BINDING PROTEIN MG119-RELATED"/>
    <property type="match status" value="1"/>
</dbReference>
<evidence type="ECO:0000256" key="4">
    <source>
        <dbReference type="ARBA" id="ARBA00022840"/>
    </source>
</evidence>
<dbReference type="SUPFAM" id="SSF52540">
    <property type="entry name" value="P-loop containing nucleoside triphosphate hydrolases"/>
    <property type="match status" value="2"/>
</dbReference>